<proteinExistence type="predicted"/>
<evidence type="ECO:0000313" key="2">
    <source>
        <dbReference type="Proteomes" id="UP000199206"/>
    </source>
</evidence>
<dbReference type="EMBL" id="FOCF01000006">
    <property type="protein sequence ID" value="SEN33934.1"/>
    <property type="molecule type" value="Genomic_DNA"/>
</dbReference>
<keyword evidence="2" id="KW-1185">Reference proteome</keyword>
<dbReference type="STRING" id="1166340.SAMN05192583_2529"/>
<accession>A0A1H8FR10</accession>
<protein>
    <submittedName>
        <fullName evidence="1">Uncharacterized protein</fullName>
    </submittedName>
</protein>
<evidence type="ECO:0000313" key="1">
    <source>
        <dbReference type="EMBL" id="SEN33934.1"/>
    </source>
</evidence>
<organism evidence="1 2">
    <name type="scientific">Sphingomonas gellani</name>
    <dbReference type="NCBI Taxonomy" id="1166340"/>
    <lineage>
        <taxon>Bacteria</taxon>
        <taxon>Pseudomonadati</taxon>
        <taxon>Pseudomonadota</taxon>
        <taxon>Alphaproteobacteria</taxon>
        <taxon>Sphingomonadales</taxon>
        <taxon>Sphingomonadaceae</taxon>
        <taxon>Sphingomonas</taxon>
    </lineage>
</organism>
<dbReference type="AlphaFoldDB" id="A0A1H8FR10"/>
<name>A0A1H8FR10_9SPHN</name>
<sequence>MQRAKVGLIGLVAVILLIGIAGAVMRAVNRERPVAAVGASRADVVANMTVANITDSGGEPLADLGVTASAGNAASSPAN</sequence>
<gene>
    <name evidence="1" type="ORF">SAMN05192583_2529</name>
</gene>
<dbReference type="Proteomes" id="UP000199206">
    <property type="component" value="Unassembled WGS sequence"/>
</dbReference>
<reference evidence="2" key="1">
    <citation type="submission" date="2016-10" db="EMBL/GenBank/DDBJ databases">
        <authorList>
            <person name="Varghese N."/>
            <person name="Submissions S."/>
        </authorList>
    </citation>
    <scope>NUCLEOTIDE SEQUENCE [LARGE SCALE GENOMIC DNA]</scope>
    <source>
        <strain evidence="2">S6-262</strain>
    </source>
</reference>
<dbReference type="OrthoDB" id="7585421at2"/>